<gene>
    <name evidence="2" type="ORF">METZ01_LOCUS201919</name>
    <name evidence="1" type="ORF">METZ01_LOCUS89406</name>
</gene>
<name>A0A381V848_9ZZZZ</name>
<protein>
    <submittedName>
        <fullName evidence="1">Uncharacterized protein</fullName>
    </submittedName>
</protein>
<accession>A0A381V848</accession>
<dbReference type="EMBL" id="UINC01008110">
    <property type="protein sequence ID" value="SVA36552.1"/>
    <property type="molecule type" value="Genomic_DNA"/>
</dbReference>
<dbReference type="AlphaFoldDB" id="A0A381V848"/>
<proteinExistence type="predicted"/>
<evidence type="ECO:0000313" key="2">
    <source>
        <dbReference type="EMBL" id="SVB49065.1"/>
    </source>
</evidence>
<feature type="non-terminal residue" evidence="1">
    <location>
        <position position="26"/>
    </location>
</feature>
<reference evidence="1" key="1">
    <citation type="submission" date="2018-05" db="EMBL/GenBank/DDBJ databases">
        <authorList>
            <person name="Lanie J.A."/>
            <person name="Ng W.-L."/>
            <person name="Kazmierczak K.M."/>
            <person name="Andrzejewski T.M."/>
            <person name="Davidsen T.M."/>
            <person name="Wayne K.J."/>
            <person name="Tettelin H."/>
            <person name="Glass J.I."/>
            <person name="Rusch D."/>
            <person name="Podicherti R."/>
            <person name="Tsui H.-C.T."/>
            <person name="Winkler M.E."/>
        </authorList>
    </citation>
    <scope>NUCLEOTIDE SEQUENCE</scope>
</reference>
<organism evidence="1">
    <name type="scientific">marine metagenome</name>
    <dbReference type="NCBI Taxonomy" id="408172"/>
    <lineage>
        <taxon>unclassified sequences</taxon>
        <taxon>metagenomes</taxon>
        <taxon>ecological metagenomes</taxon>
    </lineage>
</organism>
<dbReference type="EMBL" id="UINC01044093">
    <property type="protein sequence ID" value="SVB49065.1"/>
    <property type="molecule type" value="Genomic_DNA"/>
</dbReference>
<sequence>MKKVAMIGSIHEDGWKILEEENCEVF</sequence>
<evidence type="ECO:0000313" key="1">
    <source>
        <dbReference type="EMBL" id="SVA36552.1"/>
    </source>
</evidence>